<evidence type="ECO:0000259" key="1">
    <source>
        <dbReference type="Pfam" id="PF20179"/>
    </source>
</evidence>
<dbReference type="STRING" id="400727.A0A2T7NDV1"/>
<reference evidence="2 3" key="1">
    <citation type="submission" date="2018-04" db="EMBL/GenBank/DDBJ databases">
        <title>The genome of golden apple snail Pomacea canaliculata provides insight into stress tolerance and invasive adaptation.</title>
        <authorList>
            <person name="Liu C."/>
            <person name="Liu B."/>
            <person name="Ren Y."/>
            <person name="Zhang Y."/>
            <person name="Wang H."/>
            <person name="Li S."/>
            <person name="Jiang F."/>
            <person name="Yin L."/>
            <person name="Zhang G."/>
            <person name="Qian W."/>
            <person name="Fan W."/>
        </authorList>
    </citation>
    <scope>NUCLEOTIDE SEQUENCE [LARGE SCALE GENOMIC DNA]</scope>
    <source>
        <strain evidence="2">SZHN2017</strain>
        <tissue evidence="2">Muscle</tissue>
    </source>
</reference>
<protein>
    <recommendedName>
        <fullName evidence="1">Mitochondrial splicing suppressor 51-like C-terminal domain-containing protein</fullName>
    </recommendedName>
</protein>
<dbReference type="PANTHER" id="PTHR47570">
    <property type="entry name" value="ZINC ION BINDING PROTEIN"/>
    <property type="match status" value="1"/>
</dbReference>
<dbReference type="Proteomes" id="UP000245119">
    <property type="component" value="Linkage Group LG13"/>
</dbReference>
<dbReference type="Pfam" id="PF20179">
    <property type="entry name" value="MSS51_C"/>
    <property type="match status" value="1"/>
</dbReference>
<name>A0A2T7NDV1_POMCA</name>
<evidence type="ECO:0000313" key="3">
    <source>
        <dbReference type="Proteomes" id="UP000245119"/>
    </source>
</evidence>
<keyword evidence="3" id="KW-1185">Reference proteome</keyword>
<accession>A0A2T7NDV1</accession>
<feature type="domain" description="Mitochondrial splicing suppressor 51-like C-terminal" evidence="1">
    <location>
        <begin position="152"/>
        <end position="317"/>
    </location>
</feature>
<dbReference type="OrthoDB" id="5282002at2759"/>
<dbReference type="AlphaFoldDB" id="A0A2T7NDV1"/>
<gene>
    <name evidence="2" type="ORF">C0Q70_19812</name>
</gene>
<comment type="caution">
    <text evidence="2">The sequence shown here is derived from an EMBL/GenBank/DDBJ whole genome shotgun (WGS) entry which is preliminary data.</text>
</comment>
<sequence>MIFDSDGCKAIVYCSETCKQADLDQGFFTPGQSHRCTCSVMKAIMAKEMALCDFPFSFSKVTTKRDFHEKKVARFLKGYGVCGQGLWRKECQVLKTGKRFENADDLWVLPVERDILSKPPTSPLSPLSSWKEYYSFRCLPLESPVAIVLTYPLTLYYILTSCLRADASDLFSQIIDGGEVRIHILGVEKEAELKEIFLECARLLPNLRLMLVLYGKNSSPLLDDVWEKENLCISIRHQLYHESSDLKPHFAVAFNAGLPAYTTWAETVTKLLSEDVIAYFTDQSEFCCFLASTCVESLGKAGISPITINPFRSPVRVVTSEQNMPWFSNAFIFRLMSSVHNI</sequence>
<organism evidence="2 3">
    <name type="scientific">Pomacea canaliculata</name>
    <name type="common">Golden apple snail</name>
    <dbReference type="NCBI Taxonomy" id="400727"/>
    <lineage>
        <taxon>Eukaryota</taxon>
        <taxon>Metazoa</taxon>
        <taxon>Spiralia</taxon>
        <taxon>Lophotrochozoa</taxon>
        <taxon>Mollusca</taxon>
        <taxon>Gastropoda</taxon>
        <taxon>Caenogastropoda</taxon>
        <taxon>Architaenioglossa</taxon>
        <taxon>Ampullarioidea</taxon>
        <taxon>Ampullariidae</taxon>
        <taxon>Pomacea</taxon>
    </lineage>
</organism>
<dbReference type="InterPro" id="IPR046824">
    <property type="entry name" value="Mss51-like_C"/>
</dbReference>
<dbReference type="PANTHER" id="PTHR47570:SF2">
    <property type="entry name" value="MYND-TYPE DOMAIN-CONTAINING PROTEIN"/>
    <property type="match status" value="1"/>
</dbReference>
<dbReference type="EMBL" id="PZQS01000013">
    <property type="protein sequence ID" value="PVD19325.1"/>
    <property type="molecule type" value="Genomic_DNA"/>
</dbReference>
<proteinExistence type="predicted"/>
<evidence type="ECO:0000313" key="2">
    <source>
        <dbReference type="EMBL" id="PVD19325.1"/>
    </source>
</evidence>